<protein>
    <submittedName>
        <fullName evidence="3">Drug/metabolite transporter (DMT)-like permease</fullName>
    </submittedName>
</protein>
<keyword evidence="1" id="KW-0812">Transmembrane</keyword>
<dbReference type="GO" id="GO:0016020">
    <property type="term" value="C:membrane"/>
    <property type="evidence" value="ECO:0007669"/>
    <property type="project" value="InterPro"/>
</dbReference>
<reference evidence="3 4" key="1">
    <citation type="submission" date="2018-07" db="EMBL/GenBank/DDBJ databases">
        <title>Genomic Encyclopedia of Type Strains, Phase IV (KMG-IV): sequencing the most valuable type-strain genomes for metagenomic binning, comparative biology and taxonomic classification.</title>
        <authorList>
            <person name="Goeker M."/>
        </authorList>
    </citation>
    <scope>NUCLEOTIDE SEQUENCE [LARGE SCALE GENOMIC DNA]</scope>
    <source>
        <strain evidence="3 4">DSM 26407</strain>
    </source>
</reference>
<feature type="transmembrane region" description="Helical" evidence="1">
    <location>
        <begin position="7"/>
        <end position="24"/>
    </location>
</feature>
<dbReference type="RefSeq" id="WP_211315003.1">
    <property type="nucleotide sequence ID" value="NZ_QPJY01000016.1"/>
</dbReference>
<keyword evidence="1" id="KW-1133">Transmembrane helix</keyword>
<feature type="transmembrane region" description="Helical" evidence="1">
    <location>
        <begin position="124"/>
        <end position="141"/>
    </location>
</feature>
<comment type="caution">
    <text evidence="3">The sequence shown here is derived from an EMBL/GenBank/DDBJ whole genome shotgun (WGS) entry which is preliminary data.</text>
</comment>
<dbReference type="SUPFAM" id="SSF103481">
    <property type="entry name" value="Multidrug resistance efflux transporter EmrE"/>
    <property type="match status" value="2"/>
</dbReference>
<feature type="domain" description="EamA" evidence="2">
    <location>
        <begin position="149"/>
        <end position="278"/>
    </location>
</feature>
<feature type="transmembrane region" description="Helical" evidence="1">
    <location>
        <begin position="36"/>
        <end position="54"/>
    </location>
</feature>
<feature type="transmembrane region" description="Helical" evidence="1">
    <location>
        <begin position="93"/>
        <end position="112"/>
    </location>
</feature>
<dbReference type="EMBL" id="QPJY01000016">
    <property type="protein sequence ID" value="RCX24770.1"/>
    <property type="molecule type" value="Genomic_DNA"/>
</dbReference>
<dbReference type="Proteomes" id="UP000252707">
    <property type="component" value="Unassembled WGS sequence"/>
</dbReference>
<feature type="transmembrane region" description="Helical" evidence="1">
    <location>
        <begin position="238"/>
        <end position="255"/>
    </location>
</feature>
<dbReference type="InterPro" id="IPR037185">
    <property type="entry name" value="EmrE-like"/>
</dbReference>
<name>A0A369BSZ2_9GAMM</name>
<dbReference type="PANTHER" id="PTHR22911:SF79">
    <property type="entry name" value="MOBA-LIKE NTP TRANSFERASE DOMAIN-CONTAINING PROTEIN"/>
    <property type="match status" value="1"/>
</dbReference>
<gene>
    <name evidence="3" type="ORF">DFQ59_11656</name>
</gene>
<accession>A0A369BSZ2</accession>
<dbReference type="InterPro" id="IPR000620">
    <property type="entry name" value="EamA_dom"/>
</dbReference>
<proteinExistence type="predicted"/>
<evidence type="ECO:0000259" key="2">
    <source>
        <dbReference type="Pfam" id="PF00892"/>
    </source>
</evidence>
<sequence>MRKSLPVAVLVLSAIMWGLTWWPLKHFHQQGLQGPLLILLGYGVVALVLLPWLWRERAAWRREARYMWLMLLLGGWANLAFAGAMIYGEVVRAMMLFYLAPVWGVLGGRLFLREPIDRRRGLGLGLALAGAFLVLGGWEILRQPPAALDLLALSAGMAFALNNITCRAAQAVPVTSKSAINFLGVGLMALAVVLTQGLPLPPLSLSTWGWLLFFALGWLLLATVSALWAVTHLEAGRAAVILIVELLAAVVSATLVGGETLAANEWAGGALILAAAVLESRRGGEHLEPVIPPAAERV</sequence>
<evidence type="ECO:0000313" key="3">
    <source>
        <dbReference type="EMBL" id="RCX24770.1"/>
    </source>
</evidence>
<dbReference type="PANTHER" id="PTHR22911">
    <property type="entry name" value="ACYL-MALONYL CONDENSING ENZYME-RELATED"/>
    <property type="match status" value="1"/>
</dbReference>
<organism evidence="3 4">
    <name type="scientific">Thioalbus denitrificans</name>
    <dbReference type="NCBI Taxonomy" id="547122"/>
    <lineage>
        <taxon>Bacteria</taxon>
        <taxon>Pseudomonadati</taxon>
        <taxon>Pseudomonadota</taxon>
        <taxon>Gammaproteobacteria</taxon>
        <taxon>Chromatiales</taxon>
        <taxon>Ectothiorhodospiraceae</taxon>
        <taxon>Thioalbus</taxon>
    </lineage>
</organism>
<dbReference type="AlphaFoldDB" id="A0A369BSZ2"/>
<dbReference type="Pfam" id="PF00892">
    <property type="entry name" value="EamA"/>
    <property type="match status" value="2"/>
</dbReference>
<feature type="transmembrane region" description="Helical" evidence="1">
    <location>
        <begin position="66"/>
        <end position="87"/>
    </location>
</feature>
<keyword evidence="4" id="KW-1185">Reference proteome</keyword>
<feature type="transmembrane region" description="Helical" evidence="1">
    <location>
        <begin position="178"/>
        <end position="198"/>
    </location>
</feature>
<evidence type="ECO:0000313" key="4">
    <source>
        <dbReference type="Proteomes" id="UP000252707"/>
    </source>
</evidence>
<feature type="transmembrane region" description="Helical" evidence="1">
    <location>
        <begin position="210"/>
        <end position="231"/>
    </location>
</feature>
<feature type="transmembrane region" description="Helical" evidence="1">
    <location>
        <begin position="147"/>
        <end position="166"/>
    </location>
</feature>
<keyword evidence="1" id="KW-0472">Membrane</keyword>
<evidence type="ECO:0000256" key="1">
    <source>
        <dbReference type="SAM" id="Phobius"/>
    </source>
</evidence>
<feature type="domain" description="EamA" evidence="2">
    <location>
        <begin position="7"/>
        <end position="135"/>
    </location>
</feature>